<dbReference type="Proteomes" id="UP001148786">
    <property type="component" value="Unassembled WGS sequence"/>
</dbReference>
<dbReference type="InterPro" id="IPR015889">
    <property type="entry name" value="Intradiol_dOase_core"/>
</dbReference>
<reference evidence="4" key="1">
    <citation type="submission" date="2022-07" db="EMBL/GenBank/DDBJ databases">
        <title>Genome Sequence of Agrocybe chaxingu.</title>
        <authorList>
            <person name="Buettner E."/>
        </authorList>
    </citation>
    <scope>NUCLEOTIDE SEQUENCE</scope>
    <source>
        <strain evidence="4">MP-N11</strain>
    </source>
</reference>
<dbReference type="AlphaFoldDB" id="A0A9W8TG84"/>
<dbReference type="OrthoDB" id="121380at2759"/>
<feature type="compositionally biased region" description="Polar residues" evidence="1">
    <location>
        <begin position="68"/>
        <end position="81"/>
    </location>
</feature>
<dbReference type="Pfam" id="PF00775">
    <property type="entry name" value="Dioxygenase_C"/>
    <property type="match status" value="1"/>
</dbReference>
<gene>
    <name evidence="4" type="ORF">NLJ89_g720</name>
</gene>
<dbReference type="PANTHER" id="PTHR34315:SF4">
    <property type="entry name" value="INTRADIOL RING-CLEAVAGE DIOXYGENASES DOMAIN-CONTAINING PROTEIN"/>
    <property type="match status" value="1"/>
</dbReference>
<feature type="compositionally biased region" description="Basic and acidic residues" evidence="1">
    <location>
        <begin position="58"/>
        <end position="67"/>
    </location>
</feature>
<protein>
    <recommendedName>
        <fullName evidence="3">Intradiol ring-cleavage dioxygenases domain-containing protein</fullName>
    </recommendedName>
</protein>
<dbReference type="InterPro" id="IPR000627">
    <property type="entry name" value="Intradiol_dOase_C"/>
</dbReference>
<comment type="caution">
    <text evidence="4">The sequence shown here is derived from an EMBL/GenBank/DDBJ whole genome shotgun (WGS) entry which is preliminary data.</text>
</comment>
<evidence type="ECO:0000259" key="3">
    <source>
        <dbReference type="Pfam" id="PF00775"/>
    </source>
</evidence>
<accession>A0A9W8TG84</accession>
<proteinExistence type="predicted"/>
<organism evidence="4 5">
    <name type="scientific">Agrocybe chaxingu</name>
    <dbReference type="NCBI Taxonomy" id="84603"/>
    <lineage>
        <taxon>Eukaryota</taxon>
        <taxon>Fungi</taxon>
        <taxon>Dikarya</taxon>
        <taxon>Basidiomycota</taxon>
        <taxon>Agaricomycotina</taxon>
        <taxon>Agaricomycetes</taxon>
        <taxon>Agaricomycetidae</taxon>
        <taxon>Agaricales</taxon>
        <taxon>Agaricineae</taxon>
        <taxon>Strophariaceae</taxon>
        <taxon>Agrocybe</taxon>
    </lineage>
</organism>
<dbReference type="SUPFAM" id="SSF49482">
    <property type="entry name" value="Aromatic compound dioxygenase"/>
    <property type="match status" value="1"/>
</dbReference>
<dbReference type="GO" id="GO:0016702">
    <property type="term" value="F:oxidoreductase activity, acting on single donors with incorporation of molecular oxygen, incorporation of two atoms of oxygen"/>
    <property type="evidence" value="ECO:0007669"/>
    <property type="project" value="InterPro"/>
</dbReference>
<evidence type="ECO:0000313" key="5">
    <source>
        <dbReference type="Proteomes" id="UP001148786"/>
    </source>
</evidence>
<evidence type="ECO:0000313" key="4">
    <source>
        <dbReference type="EMBL" id="KAJ3517103.1"/>
    </source>
</evidence>
<keyword evidence="5" id="KW-1185">Reference proteome</keyword>
<feature type="chain" id="PRO_5040947225" description="Intradiol ring-cleavage dioxygenases domain-containing protein" evidence="2">
    <location>
        <begin position="20"/>
        <end position="297"/>
    </location>
</feature>
<feature type="domain" description="Intradiol ring-cleavage dioxygenases" evidence="3">
    <location>
        <begin position="94"/>
        <end position="225"/>
    </location>
</feature>
<dbReference type="GO" id="GO:0008199">
    <property type="term" value="F:ferric iron binding"/>
    <property type="evidence" value="ECO:0007669"/>
    <property type="project" value="InterPro"/>
</dbReference>
<name>A0A9W8TG84_9AGAR</name>
<feature type="region of interest" description="Disordered" evidence="1">
    <location>
        <begin position="58"/>
        <end position="81"/>
    </location>
</feature>
<dbReference type="Gene3D" id="2.60.130.10">
    <property type="entry name" value="Aromatic compound dioxygenase"/>
    <property type="match status" value="1"/>
</dbReference>
<dbReference type="PANTHER" id="PTHR34315">
    <property type="match status" value="1"/>
</dbReference>
<keyword evidence="2" id="KW-0732">Signal</keyword>
<feature type="signal peptide" evidence="2">
    <location>
        <begin position="1"/>
        <end position="19"/>
    </location>
</feature>
<evidence type="ECO:0000256" key="2">
    <source>
        <dbReference type="SAM" id="SignalP"/>
    </source>
</evidence>
<dbReference type="EMBL" id="JANKHO010000031">
    <property type="protein sequence ID" value="KAJ3517103.1"/>
    <property type="molecule type" value="Genomic_DNA"/>
</dbReference>
<evidence type="ECO:0000256" key="1">
    <source>
        <dbReference type="SAM" id="MobiDB-lite"/>
    </source>
</evidence>
<sequence>MHLSSLFASFIVLGSLVAAHSGGHAELVNRAQHEARALQARKCAPAIAEFERVRRERRELRMGKRQEPSTTATAPNPHYSTIQNSTCVTAPEVIEGPYYIGNEYIRYDLRETQPGVTLVLDLGVIDTTTCEPFVNAFVELWSANATGQYGGYEGGDIKKDTFLRGGHFTNDQGIIELTTIYPGFYRGRTAHIHTMIHKDSERQANGTIISSSGTLTHIGQFFFDEPWNDAVYATNPYTTNTQERTLNSEDMWIEMAGDGAFVNLENLGSSLEEGLLGYITVAVDGNATYTYENQNTL</sequence>
<dbReference type="CDD" id="cd03457">
    <property type="entry name" value="intradiol_dioxygenase_like"/>
    <property type="match status" value="1"/>
</dbReference>